<dbReference type="GO" id="GO:0046872">
    <property type="term" value="F:metal ion binding"/>
    <property type="evidence" value="ECO:0007669"/>
    <property type="project" value="InterPro"/>
</dbReference>
<organism evidence="2 3">
    <name type="scientific">Luteipulveratus mongoliensis</name>
    <dbReference type="NCBI Taxonomy" id="571913"/>
    <lineage>
        <taxon>Bacteria</taxon>
        <taxon>Bacillati</taxon>
        <taxon>Actinomycetota</taxon>
        <taxon>Actinomycetes</taxon>
        <taxon>Micrococcales</taxon>
        <taxon>Dermacoccaceae</taxon>
        <taxon>Luteipulveratus</taxon>
    </lineage>
</organism>
<sequence>MKDIWSVVHAEREALIDFLGSLDDSQWDAPSLCPGWSVHDVVAHLVDTAKTTRVNFVTDLARARFSFDRQNANGVARERGTTPGETLERFRAVAGRTSTPPASKETRLVEAFIHGEDIRRPLGASGDYPLPAVEQALRYQVKTPTSFGGAKDHVAGLKLVADDMELSIGDGALVSGPASALLVASSGRATALDDLDGPGVAELSRRIGATA</sequence>
<keyword evidence="3" id="KW-1185">Reference proteome</keyword>
<proteinExistence type="predicted"/>
<dbReference type="RefSeq" id="WP_052594596.1">
    <property type="nucleotide sequence ID" value="NZ_CP011112.1"/>
</dbReference>
<dbReference type="AlphaFoldDB" id="A0A0K1JM74"/>
<evidence type="ECO:0000259" key="1">
    <source>
        <dbReference type="Pfam" id="PF11716"/>
    </source>
</evidence>
<protein>
    <submittedName>
        <fullName evidence="2">Actinobacterial protein</fullName>
    </submittedName>
</protein>
<reference evidence="2 3" key="1">
    <citation type="submission" date="2015-03" db="EMBL/GenBank/DDBJ databases">
        <title>Luteipulveratus halotolerans sp. nov., a novel actinobacterium (Dermacoccaceae) from Sarawak, Malaysia.</title>
        <authorList>
            <person name="Juboi H."/>
            <person name="Basik A."/>
            <person name="Shamsul S.S."/>
            <person name="Arnold P."/>
            <person name="Schmitt E.K."/>
            <person name="Sanglier J.-J."/>
            <person name="Yeo T."/>
        </authorList>
    </citation>
    <scope>NUCLEOTIDE SEQUENCE [LARGE SCALE GENOMIC DNA]</scope>
    <source>
        <strain evidence="2 3">MN07-A0370</strain>
    </source>
</reference>
<dbReference type="InterPro" id="IPR024344">
    <property type="entry name" value="MDMPI_metal-binding"/>
</dbReference>
<accession>A0A0K1JM74</accession>
<dbReference type="Pfam" id="PF11716">
    <property type="entry name" value="MDMPI_N"/>
    <property type="match status" value="1"/>
</dbReference>
<dbReference type="PATRIC" id="fig|571913.6.peg.4188"/>
<dbReference type="InterPro" id="IPR034660">
    <property type="entry name" value="DinB/YfiT-like"/>
</dbReference>
<dbReference type="Proteomes" id="UP000066480">
    <property type="component" value="Chromosome"/>
</dbReference>
<evidence type="ECO:0000313" key="2">
    <source>
        <dbReference type="EMBL" id="AKU17688.1"/>
    </source>
</evidence>
<dbReference type="NCBIfam" id="TIGR03083">
    <property type="entry name" value="maleylpyruvate isomerase family mycothiol-dependent enzyme"/>
    <property type="match status" value="1"/>
</dbReference>
<dbReference type="SUPFAM" id="SSF109854">
    <property type="entry name" value="DinB/YfiT-like putative metalloenzymes"/>
    <property type="match status" value="1"/>
</dbReference>
<dbReference type="STRING" id="571913.VV02_20650"/>
<dbReference type="EMBL" id="CP011112">
    <property type="protein sequence ID" value="AKU17688.1"/>
    <property type="molecule type" value="Genomic_DNA"/>
</dbReference>
<evidence type="ECO:0000313" key="3">
    <source>
        <dbReference type="Proteomes" id="UP000066480"/>
    </source>
</evidence>
<feature type="domain" description="Mycothiol-dependent maleylpyruvate isomerase metal-binding" evidence="1">
    <location>
        <begin position="8"/>
        <end position="97"/>
    </location>
</feature>
<dbReference type="InterPro" id="IPR017517">
    <property type="entry name" value="Maleyloyr_isom"/>
</dbReference>
<dbReference type="KEGG" id="lmoi:VV02_20650"/>
<name>A0A0K1JM74_9MICO</name>
<dbReference type="Gene3D" id="1.20.120.450">
    <property type="entry name" value="dinb family like domain"/>
    <property type="match status" value="1"/>
</dbReference>
<gene>
    <name evidence="2" type="ORF">VV02_20650</name>
</gene>
<dbReference type="OrthoDB" id="5178565at2"/>